<organism evidence="8 9">
    <name type="scientific">Cichlidogyrus casuarinus</name>
    <dbReference type="NCBI Taxonomy" id="1844966"/>
    <lineage>
        <taxon>Eukaryota</taxon>
        <taxon>Metazoa</taxon>
        <taxon>Spiralia</taxon>
        <taxon>Lophotrochozoa</taxon>
        <taxon>Platyhelminthes</taxon>
        <taxon>Monogenea</taxon>
        <taxon>Monopisthocotylea</taxon>
        <taxon>Dactylogyridea</taxon>
        <taxon>Ancyrocephalidae</taxon>
        <taxon>Cichlidogyrus</taxon>
    </lineage>
</organism>
<dbReference type="InterPro" id="IPR036047">
    <property type="entry name" value="F-box-like_dom_sf"/>
</dbReference>
<evidence type="ECO:0000256" key="4">
    <source>
        <dbReference type="ARBA" id="ARBA00022833"/>
    </source>
</evidence>
<dbReference type="Gene3D" id="3.30.40.150">
    <property type="entry name" value="TRAF-like zinc-finger, N-terminal subdomain"/>
    <property type="match status" value="1"/>
</dbReference>
<gene>
    <name evidence="8" type="primary">FBXO30</name>
    <name evidence="8" type="ORF">Ciccas_002046</name>
</gene>
<dbReference type="InterPro" id="IPR043013">
    <property type="entry name" value="Znf_TRAF_N"/>
</dbReference>
<evidence type="ECO:0000259" key="6">
    <source>
        <dbReference type="PROSITE" id="PS50145"/>
    </source>
</evidence>
<dbReference type="Proteomes" id="UP001626550">
    <property type="component" value="Unassembled WGS sequence"/>
</dbReference>
<keyword evidence="1 5" id="KW-0479">Metal-binding</keyword>
<evidence type="ECO:0000256" key="3">
    <source>
        <dbReference type="ARBA" id="ARBA00022786"/>
    </source>
</evidence>
<dbReference type="GO" id="GO:0008270">
    <property type="term" value="F:zinc ion binding"/>
    <property type="evidence" value="ECO:0007669"/>
    <property type="project" value="UniProtKB-KW"/>
</dbReference>
<evidence type="ECO:0000313" key="9">
    <source>
        <dbReference type="Proteomes" id="UP001626550"/>
    </source>
</evidence>
<comment type="caution">
    <text evidence="8">The sequence shown here is derived from an EMBL/GenBank/DDBJ whole genome shotgun (WGS) entry which is preliminary data.</text>
</comment>
<dbReference type="PROSITE" id="PS50145">
    <property type="entry name" value="ZF_TRAF"/>
    <property type="match status" value="1"/>
</dbReference>
<evidence type="ECO:0000313" key="8">
    <source>
        <dbReference type="EMBL" id="KAL3319279.1"/>
    </source>
</evidence>
<feature type="zinc finger region" description="TRAF-type" evidence="5">
    <location>
        <begin position="29"/>
        <end position="66"/>
    </location>
</feature>
<feature type="domain" description="F-box" evidence="7">
    <location>
        <begin position="390"/>
        <end position="444"/>
    </location>
</feature>
<dbReference type="Pfam" id="PF15965">
    <property type="entry name" value="zf-TRAF_2"/>
    <property type="match status" value="1"/>
</dbReference>
<keyword evidence="2 5" id="KW-0863">Zinc-finger</keyword>
<dbReference type="PANTHER" id="PTHR15933">
    <property type="entry name" value="PROTEIN CBG16327"/>
    <property type="match status" value="1"/>
</dbReference>
<keyword evidence="9" id="KW-1185">Reference proteome</keyword>
<dbReference type="SUPFAM" id="SSF81383">
    <property type="entry name" value="F-box domain"/>
    <property type="match status" value="1"/>
</dbReference>
<keyword evidence="3" id="KW-0833">Ubl conjugation pathway</keyword>
<proteinExistence type="predicted"/>
<dbReference type="AlphaFoldDB" id="A0ABD2QID8"/>
<dbReference type="InterPro" id="IPR001810">
    <property type="entry name" value="F-box_dom"/>
</dbReference>
<dbReference type="PROSITE" id="PS50181">
    <property type="entry name" value="FBOX"/>
    <property type="match status" value="1"/>
</dbReference>
<feature type="domain" description="TRAF-type" evidence="6">
    <location>
        <begin position="29"/>
        <end position="66"/>
    </location>
</feature>
<evidence type="ECO:0000256" key="1">
    <source>
        <dbReference type="ARBA" id="ARBA00022723"/>
    </source>
</evidence>
<dbReference type="EMBL" id="JBJKFK010000150">
    <property type="protein sequence ID" value="KAL3319279.1"/>
    <property type="molecule type" value="Genomic_DNA"/>
</dbReference>
<sequence length="533" mass="61716">MDDVKFCKKHCMNCYKLKCSEKSADCECVECPNKCGLRLHFCKIPDHTSFICLDSLVRCPNFKYGCPKVLLRRQIARHLCYCPASVIQCSREWNRRPLIFSDRRPCLEMVRKPLRSPQHGSLPGLRLDQNYSEHFDMALTMHDQTSLEESIYVSDKIRSALKNTLTVVYPAIPLVSPLFRKEDQPPSSPLNTVRYATSVITDARSSFDSELPLKRPNVLVDQFSSSFATGTGMSPHMTLDIEIECLLLLYYTISNCVFEMERGCWDTMLMDLNWRIRPMCHLQSEVPGLRVDFALEFYLRHQPKPSSMYTFMCDQLVPRSSFSDHSHAHSDLHSQVDNWLEQRCPLSYRGCQFSVVRMQPNSEEEELIYNPSHSAFAIRRRECREKGTKHDIFSKLPSELLCKICLFLDRFSLLNLSQVNRRLGEVCKSLLPVLGIVVPVWTLVTGTETGLISWKITNFIWSYCCISDAAKEWLIRDRPELPGTLISQHLQTCRYYDKNIIEAPFRMHQTADEEIIKARRKFVMSNFAGQQID</sequence>
<reference evidence="8 9" key="1">
    <citation type="submission" date="2024-11" db="EMBL/GenBank/DDBJ databases">
        <title>Adaptive evolution of stress response genes in parasites aligns with host niche diversity.</title>
        <authorList>
            <person name="Hahn C."/>
            <person name="Resl P."/>
        </authorList>
    </citation>
    <scope>NUCLEOTIDE SEQUENCE [LARGE SCALE GENOMIC DNA]</scope>
    <source>
        <strain evidence="8">EGGRZ-B1_66</strain>
        <tissue evidence="8">Body</tissue>
    </source>
</reference>
<evidence type="ECO:0000256" key="5">
    <source>
        <dbReference type="PROSITE-ProRule" id="PRU00207"/>
    </source>
</evidence>
<dbReference type="PANTHER" id="PTHR15933:SF20">
    <property type="entry name" value="F-BOX DOMAIN-CONTAINING PROTEIN"/>
    <property type="match status" value="1"/>
</dbReference>
<evidence type="ECO:0000259" key="7">
    <source>
        <dbReference type="PROSITE" id="PS50181"/>
    </source>
</evidence>
<dbReference type="InterPro" id="IPR001293">
    <property type="entry name" value="Znf_TRAF"/>
</dbReference>
<evidence type="ECO:0000256" key="2">
    <source>
        <dbReference type="ARBA" id="ARBA00022771"/>
    </source>
</evidence>
<dbReference type="Gene3D" id="1.20.1280.50">
    <property type="match status" value="1"/>
</dbReference>
<keyword evidence="4 5" id="KW-0862">Zinc</keyword>
<dbReference type="InterPro" id="IPR031890">
    <property type="entry name" value="Fbxo30/Fbxo40"/>
</dbReference>
<dbReference type="Pfam" id="PF15966">
    <property type="entry name" value="F-box_4"/>
    <property type="match status" value="1"/>
</dbReference>
<protein>
    <submittedName>
        <fullName evidence="8">F-box protein 30</fullName>
    </submittedName>
</protein>
<accession>A0ABD2QID8</accession>
<name>A0ABD2QID8_9PLAT</name>